<feature type="compositionally biased region" description="Polar residues" evidence="1">
    <location>
        <begin position="177"/>
        <end position="196"/>
    </location>
</feature>
<accession>A0AAD5TDB1</accession>
<dbReference type="EMBL" id="JADGJH010000144">
    <property type="protein sequence ID" value="KAJ3136181.1"/>
    <property type="molecule type" value="Genomic_DNA"/>
</dbReference>
<protein>
    <submittedName>
        <fullName evidence="3">Uncharacterized protein</fullName>
    </submittedName>
</protein>
<proteinExistence type="predicted"/>
<name>A0AAD5TDB1_9FUNG</name>
<keyword evidence="2" id="KW-0472">Membrane</keyword>
<evidence type="ECO:0000256" key="1">
    <source>
        <dbReference type="SAM" id="MobiDB-lite"/>
    </source>
</evidence>
<evidence type="ECO:0000313" key="4">
    <source>
        <dbReference type="Proteomes" id="UP001211907"/>
    </source>
</evidence>
<sequence>MIIAVIRCLTCVQKTDGVAVGGGDGERPVVGHGGVGLPVAQQRAHHGAVAAQSRPLQRVVVARPPPPGVSDFRRRADRRVVAARTDYRVVLVLVDRCKVVRVQQRGGHEAVRVFFGLLLLLLCASLFLLLRENSPSQCWMCRVAALWFCGRYGQSPQTSAHLPRLKAAASCCTANKASAPTNRTSLSSGTSACATESSDEGCLVTGSQRVIMAHTS</sequence>
<comment type="caution">
    <text evidence="3">The sequence shown here is derived from an EMBL/GenBank/DDBJ whole genome shotgun (WGS) entry which is preliminary data.</text>
</comment>
<organism evidence="3 4">
    <name type="scientific">Physocladia obscura</name>
    <dbReference type="NCBI Taxonomy" id="109957"/>
    <lineage>
        <taxon>Eukaryota</taxon>
        <taxon>Fungi</taxon>
        <taxon>Fungi incertae sedis</taxon>
        <taxon>Chytridiomycota</taxon>
        <taxon>Chytridiomycota incertae sedis</taxon>
        <taxon>Chytridiomycetes</taxon>
        <taxon>Chytridiales</taxon>
        <taxon>Chytriomycetaceae</taxon>
        <taxon>Physocladia</taxon>
    </lineage>
</organism>
<reference evidence="3" key="1">
    <citation type="submission" date="2020-05" db="EMBL/GenBank/DDBJ databases">
        <title>Phylogenomic resolution of chytrid fungi.</title>
        <authorList>
            <person name="Stajich J.E."/>
            <person name="Amses K."/>
            <person name="Simmons R."/>
            <person name="Seto K."/>
            <person name="Myers J."/>
            <person name="Bonds A."/>
            <person name="Quandt C.A."/>
            <person name="Barry K."/>
            <person name="Liu P."/>
            <person name="Grigoriev I."/>
            <person name="Longcore J.E."/>
            <person name="James T.Y."/>
        </authorList>
    </citation>
    <scope>NUCLEOTIDE SEQUENCE</scope>
    <source>
        <strain evidence="3">JEL0513</strain>
    </source>
</reference>
<feature type="region of interest" description="Disordered" evidence="1">
    <location>
        <begin position="177"/>
        <end position="197"/>
    </location>
</feature>
<feature type="transmembrane region" description="Helical" evidence="2">
    <location>
        <begin position="110"/>
        <end position="130"/>
    </location>
</feature>
<dbReference type="Proteomes" id="UP001211907">
    <property type="component" value="Unassembled WGS sequence"/>
</dbReference>
<keyword evidence="2" id="KW-0812">Transmembrane</keyword>
<dbReference type="AlphaFoldDB" id="A0AAD5TDB1"/>
<evidence type="ECO:0000256" key="2">
    <source>
        <dbReference type="SAM" id="Phobius"/>
    </source>
</evidence>
<evidence type="ECO:0000313" key="3">
    <source>
        <dbReference type="EMBL" id="KAJ3136181.1"/>
    </source>
</evidence>
<keyword evidence="2" id="KW-1133">Transmembrane helix</keyword>
<keyword evidence="4" id="KW-1185">Reference proteome</keyword>
<gene>
    <name evidence="3" type="ORF">HK100_001955</name>
</gene>